<dbReference type="PROSITE" id="PS50166">
    <property type="entry name" value="IMPORTIN_B_NT"/>
    <property type="match status" value="1"/>
</dbReference>
<dbReference type="PANTHER" id="PTHR10997">
    <property type="entry name" value="IMPORTIN-7, 8, 11"/>
    <property type="match status" value="1"/>
</dbReference>
<evidence type="ECO:0000256" key="7">
    <source>
        <dbReference type="SAM" id="MobiDB-lite"/>
    </source>
</evidence>
<evidence type="ECO:0000256" key="4">
    <source>
        <dbReference type="ARBA" id="ARBA00022490"/>
    </source>
</evidence>
<keyword evidence="5" id="KW-0653">Protein transport</keyword>
<dbReference type="AlphaFoldDB" id="A0AAD1XUA2"/>
<reference evidence="9" key="1">
    <citation type="submission" date="2023-07" db="EMBL/GenBank/DDBJ databases">
        <authorList>
            <consortium name="AG Swart"/>
            <person name="Singh M."/>
            <person name="Singh A."/>
            <person name="Seah K."/>
            <person name="Emmerich C."/>
        </authorList>
    </citation>
    <scope>NUCLEOTIDE SEQUENCE</scope>
    <source>
        <strain evidence="9">DP1</strain>
    </source>
</reference>
<dbReference type="Proteomes" id="UP001295684">
    <property type="component" value="Unassembled WGS sequence"/>
</dbReference>
<feature type="compositionally biased region" description="Acidic residues" evidence="7">
    <location>
        <begin position="933"/>
        <end position="945"/>
    </location>
</feature>
<evidence type="ECO:0000256" key="5">
    <source>
        <dbReference type="ARBA" id="ARBA00022927"/>
    </source>
</evidence>
<name>A0AAD1XUA2_EUPCR</name>
<evidence type="ECO:0000256" key="6">
    <source>
        <dbReference type="ARBA" id="ARBA00023242"/>
    </source>
</evidence>
<dbReference type="Gene3D" id="1.25.10.10">
    <property type="entry name" value="Leucine-rich Repeat Variant"/>
    <property type="match status" value="1"/>
</dbReference>
<proteinExistence type="predicted"/>
<dbReference type="InterPro" id="IPR001494">
    <property type="entry name" value="Importin-beta_N"/>
</dbReference>
<dbReference type="InterPro" id="IPR016024">
    <property type="entry name" value="ARM-type_fold"/>
</dbReference>
<evidence type="ECO:0000259" key="8">
    <source>
        <dbReference type="PROSITE" id="PS50166"/>
    </source>
</evidence>
<keyword evidence="6" id="KW-0539">Nucleus</keyword>
<evidence type="ECO:0000256" key="3">
    <source>
        <dbReference type="ARBA" id="ARBA00022448"/>
    </source>
</evidence>
<dbReference type="EMBL" id="CAMPGE010021097">
    <property type="protein sequence ID" value="CAI2379271.1"/>
    <property type="molecule type" value="Genomic_DNA"/>
</dbReference>
<sequence>MIDQVAEVLGWMQQKDGSRLRDAENFIQENSNKEGFLPCLLEITGDSRYNGSDSEVNIAMGAVTILRNHIDERWDLDDISEKDRTILRDNIVPTMGQCTDLTIMYSLEDCVQTIAFEDYPQNWSGALEQIGERMVDEDPLIQYSSLCALKAIVKKYQSKLGAERNNLLEITRNSFDVLESLFESHLGIFNDTSVLILTVLTKIFFYANYVIEIDLHQIETGKIQKWISFFTDIMNREFEDLEVNEDDASKIEEKEKDYRTILLGSVCQASYRLLQKFGNKRIYRKKPEFADYYIKELAEPCMMAHLNIISKKDKFVGRKARYFSLRFIELSIQNKGVNSLIEPHMEHLLKDYIMPLVGMSVHDAIEFRDNPGESIRKELSSDPAQSDNCPKVAAKGLLVELVKYIPNKTYTSPPLLETCLEIIMDHLNEYKKDPDMDFRVKDACLYALYSIAPVIDDYQAFLDHIEDILNEHVLCELNGDNDFLKARALLFYNEITSRLDLENPESTEEYLSLLCSNLDKSQCLNVRVYALSCIKQMCNQDKGEEYLRDKVGNLLEINLEVLDEFFIEDLIETLNEIVHVFNKEAIPFALDVCTRLTEAYQDIMTQLGTSDTELENSKMANTANGCINAIYRLITSIGTQGKPEDREVIMKIEENSHDILFHSLDLKYSDVHESVMTCIGAITFYCENVTPNLWQLFEKLVELVSHHLNPETTDYGYISPGILGILNLMQKDPDTFINIKMSTDITPYDAVVSIITSIIDLSHDGEEDPILNKTGTELVIGLLENLHGKIDDSIHHIIELLVQEIGDNTDTSAKKMVIQGLLMCFAYNSPLTFRFLEEKDWTQGVFQVIFELLPEIKYDFEIKRMTLGLLSVISCKETEIPQLVLEAMPNIFQQILLLCQKSIYSREQKARSPEEKEKEQYEKSYNILDDWSDEDEYDEDDDYNPDDSKTESEDLYKSFTESVDEIQEVKSVMHSLGSNIYDLYFGKVPRDDIASLENCFSSPLVTN</sequence>
<keyword evidence="4" id="KW-0963">Cytoplasm</keyword>
<dbReference type="InterPro" id="IPR011989">
    <property type="entry name" value="ARM-like"/>
</dbReference>
<gene>
    <name evidence="9" type="ORF">ECRASSUSDP1_LOCUS20680</name>
</gene>
<dbReference type="GO" id="GO:0005635">
    <property type="term" value="C:nuclear envelope"/>
    <property type="evidence" value="ECO:0007669"/>
    <property type="project" value="TreeGrafter"/>
</dbReference>
<accession>A0AAD1XUA2</accession>
<keyword evidence="10" id="KW-1185">Reference proteome</keyword>
<organism evidence="9 10">
    <name type="scientific">Euplotes crassus</name>
    <dbReference type="NCBI Taxonomy" id="5936"/>
    <lineage>
        <taxon>Eukaryota</taxon>
        <taxon>Sar</taxon>
        <taxon>Alveolata</taxon>
        <taxon>Ciliophora</taxon>
        <taxon>Intramacronucleata</taxon>
        <taxon>Spirotrichea</taxon>
        <taxon>Hypotrichia</taxon>
        <taxon>Euplotida</taxon>
        <taxon>Euplotidae</taxon>
        <taxon>Moneuplotes</taxon>
    </lineage>
</organism>
<dbReference type="GO" id="GO:0006606">
    <property type="term" value="P:protein import into nucleus"/>
    <property type="evidence" value="ECO:0007669"/>
    <property type="project" value="TreeGrafter"/>
</dbReference>
<dbReference type="PANTHER" id="PTHR10997:SF18">
    <property type="entry name" value="D-IMPORTIN 7_RANBP7"/>
    <property type="match status" value="1"/>
</dbReference>
<evidence type="ECO:0000313" key="9">
    <source>
        <dbReference type="EMBL" id="CAI2379271.1"/>
    </source>
</evidence>
<dbReference type="SUPFAM" id="SSF48371">
    <property type="entry name" value="ARM repeat"/>
    <property type="match status" value="1"/>
</dbReference>
<evidence type="ECO:0000256" key="2">
    <source>
        <dbReference type="ARBA" id="ARBA00004496"/>
    </source>
</evidence>
<dbReference type="GO" id="GO:0005829">
    <property type="term" value="C:cytosol"/>
    <property type="evidence" value="ECO:0007669"/>
    <property type="project" value="TreeGrafter"/>
</dbReference>
<dbReference type="SMART" id="SM00913">
    <property type="entry name" value="IBN_N"/>
    <property type="match status" value="1"/>
</dbReference>
<dbReference type="Pfam" id="PF03810">
    <property type="entry name" value="IBN_N"/>
    <property type="match status" value="1"/>
</dbReference>
<evidence type="ECO:0000256" key="1">
    <source>
        <dbReference type="ARBA" id="ARBA00004123"/>
    </source>
</evidence>
<feature type="domain" description="Importin N-terminal" evidence="8">
    <location>
        <begin position="23"/>
        <end position="97"/>
    </location>
</feature>
<keyword evidence="3" id="KW-0813">Transport</keyword>
<evidence type="ECO:0000313" key="10">
    <source>
        <dbReference type="Proteomes" id="UP001295684"/>
    </source>
</evidence>
<feature type="region of interest" description="Disordered" evidence="7">
    <location>
        <begin position="933"/>
        <end position="953"/>
    </location>
</feature>
<protein>
    <recommendedName>
        <fullName evidence="8">Importin N-terminal domain-containing protein</fullName>
    </recommendedName>
</protein>
<comment type="caution">
    <text evidence="9">The sequence shown here is derived from an EMBL/GenBank/DDBJ whole genome shotgun (WGS) entry which is preliminary data.</text>
</comment>
<dbReference type="GO" id="GO:0031267">
    <property type="term" value="F:small GTPase binding"/>
    <property type="evidence" value="ECO:0007669"/>
    <property type="project" value="InterPro"/>
</dbReference>
<comment type="subcellular location">
    <subcellularLocation>
        <location evidence="2">Cytoplasm</location>
    </subcellularLocation>
    <subcellularLocation>
        <location evidence="1">Nucleus</location>
    </subcellularLocation>
</comment>